<dbReference type="KEGG" id="coh:EAV92_13385"/>
<protein>
    <recommendedName>
        <fullName evidence="1">DUF6259 domain-containing protein</fullName>
    </recommendedName>
</protein>
<dbReference type="AlphaFoldDB" id="A0A3G3K028"/>
<reference evidence="2 3" key="1">
    <citation type="submission" date="2018-10" db="EMBL/GenBank/DDBJ databases">
        <title>Genome Sequence of Cohnella sp.</title>
        <authorList>
            <person name="Srinivasan S."/>
            <person name="Kim M.K."/>
        </authorList>
    </citation>
    <scope>NUCLEOTIDE SEQUENCE [LARGE SCALE GENOMIC DNA]</scope>
    <source>
        <strain evidence="2 3">18JY8-7</strain>
    </source>
</reference>
<dbReference type="RefSeq" id="WP_123041563.1">
    <property type="nucleotide sequence ID" value="NZ_CP033433.1"/>
</dbReference>
<feature type="domain" description="DUF6259" evidence="1">
    <location>
        <begin position="238"/>
        <end position="530"/>
    </location>
</feature>
<keyword evidence="3" id="KW-1185">Reference proteome</keyword>
<evidence type="ECO:0000313" key="2">
    <source>
        <dbReference type="EMBL" id="AYQ73481.1"/>
    </source>
</evidence>
<evidence type="ECO:0000259" key="1">
    <source>
        <dbReference type="Pfam" id="PF19773"/>
    </source>
</evidence>
<gene>
    <name evidence="2" type="ORF">EAV92_13385</name>
</gene>
<proteinExistence type="predicted"/>
<organism evidence="2 3">
    <name type="scientific">Cohnella candidum</name>
    <dbReference type="NCBI Taxonomy" id="2674991"/>
    <lineage>
        <taxon>Bacteria</taxon>
        <taxon>Bacillati</taxon>
        <taxon>Bacillota</taxon>
        <taxon>Bacilli</taxon>
        <taxon>Bacillales</taxon>
        <taxon>Paenibacillaceae</taxon>
        <taxon>Cohnella</taxon>
    </lineage>
</organism>
<dbReference type="EMBL" id="CP033433">
    <property type="protein sequence ID" value="AYQ73481.1"/>
    <property type="molecule type" value="Genomic_DNA"/>
</dbReference>
<dbReference type="Pfam" id="PF19773">
    <property type="entry name" value="DUF6259"/>
    <property type="match status" value="1"/>
</dbReference>
<dbReference type="Proteomes" id="UP000269097">
    <property type="component" value="Chromosome"/>
</dbReference>
<dbReference type="InterPro" id="IPR046226">
    <property type="entry name" value="DUF6259"/>
</dbReference>
<evidence type="ECO:0000313" key="3">
    <source>
        <dbReference type="Proteomes" id="UP000269097"/>
    </source>
</evidence>
<sequence length="741" mass="84214">MIVLDNGRIRLELSEADGTIRSLRDVRKGIAYSENSEGAEPFRLETDGGFDGSFEAFEWREERTESGDHAVMLTWRTASGITVRSEISLAREASEAQFRCSADNGSTERLLSLEYPVFPNLTAISEDGKDDYLAHPFATGFLVRNPMKHFVTNGTGFRFMPYPESFSGASMQFFAYFGLNKGGLYFAAMDGEGHPKWLNFYKIGRDLLEASFIHGCEDMGPGKGIYPVYPVQVALLEGSDWYEAADRYKSWATRQKWCARGELTDRNPDESCPWLHEEMGVATFGINAGSDRTAWLRKYHEFIGTPMFHVLGPDWSNAPQTFYKGVPGGFDDWFPTRFNKDNIACMKEYGDKYAPFEFDYLYHFEGADGELGKAAAQKFPENKKSIDGYPFPFLCPAHPYTQEFHVRRDTELQRADDVDSIYYDISANNILKICMDDSHGHPVGAGRAIEEAYRRNYAETKASMIGVAGRYVPMGTEMINETMIDLIDYYQARAGGQPASPLEGYPIRDLLKSGEAELIPMFAYVYHEYGALRMDGWGKLTEEIGNLYYFTVARTYLWGGLYELNYEYSPMEALDGSENAAEEHYYPFEARGYVFSEARARYLSTFARLRVGNANKYWAYGRMLRPLAFECPRIRMDWFHYNHGKETMEYNDAGEIAVNAVIHSAWQYKDESVGLFFANVSGETKTVRLVTDPADYGMSRLESRWFGEGSNTAEMLDVRQPAAGQIEFHIPARSVAMLEMM</sequence>
<name>A0A3G3K028_9BACL</name>
<accession>A0A3G3K028</accession>